<dbReference type="PANTHER" id="PTHR19372:SF7">
    <property type="entry name" value="SULFITE OXIDASE, MITOCHONDRIAL"/>
    <property type="match status" value="1"/>
</dbReference>
<evidence type="ECO:0000313" key="4">
    <source>
        <dbReference type="Proteomes" id="UP000230790"/>
    </source>
</evidence>
<evidence type="ECO:0000259" key="2">
    <source>
        <dbReference type="Pfam" id="PF00174"/>
    </source>
</evidence>
<sequence length="350" mass="38515">MRPRLVDWTLFALATFAAGSGFGAWVLLDAQAAPVIAVHAAVGLVILVPLAWKFRRVRPRVTHAGAWDWKTPLSILTAMAAVGSAVTGILWTHAQAPVGYPNGMHLHIVLGIALMVLLGGHVVLRFRRPTQRDLPNRRDALRWLGMLGLGALALPVQRVINDALELPGAQRRFSGSRSAGDDTGPAMPVTNWMFDRPTPVDTAMWRLMVHGAVEHPLALRLSDLRQDYPVATLRATLDCTGGWHSTQDWRGVRVGDLLDRAGARAEARFVSFVSVTGYRWSLPLAEAREALLATHYEDAPLDHWHGAPLRLVAPGRRGFMWVKWVREVVALTEPDLGRWIAIFTSGFSDG</sequence>
<dbReference type="GO" id="GO:0006790">
    <property type="term" value="P:sulfur compound metabolic process"/>
    <property type="evidence" value="ECO:0007669"/>
    <property type="project" value="TreeGrafter"/>
</dbReference>
<dbReference type="CDD" id="cd00321">
    <property type="entry name" value="SO_family_Moco"/>
    <property type="match status" value="1"/>
</dbReference>
<dbReference type="Gene3D" id="3.90.420.10">
    <property type="entry name" value="Oxidoreductase, molybdopterin-binding domain"/>
    <property type="match status" value="1"/>
</dbReference>
<dbReference type="SUPFAM" id="SSF56524">
    <property type="entry name" value="Oxidoreductase molybdopterin-binding domain"/>
    <property type="match status" value="1"/>
</dbReference>
<accession>A0A2M8QCQ6</accession>
<dbReference type="GO" id="GO:0020037">
    <property type="term" value="F:heme binding"/>
    <property type="evidence" value="ECO:0007669"/>
    <property type="project" value="TreeGrafter"/>
</dbReference>
<feature type="domain" description="Oxidoreductase molybdopterin-binding" evidence="2">
    <location>
        <begin position="197"/>
        <end position="339"/>
    </location>
</feature>
<evidence type="ECO:0000313" key="3">
    <source>
        <dbReference type="EMBL" id="PJF47589.1"/>
    </source>
</evidence>
<dbReference type="PANTHER" id="PTHR19372">
    <property type="entry name" value="SULFITE REDUCTASE"/>
    <property type="match status" value="1"/>
</dbReference>
<feature type="transmembrane region" description="Helical" evidence="1">
    <location>
        <begin position="104"/>
        <end position="124"/>
    </location>
</feature>
<feature type="transmembrane region" description="Helical" evidence="1">
    <location>
        <begin position="73"/>
        <end position="92"/>
    </location>
</feature>
<keyword evidence="1" id="KW-0812">Transmembrane</keyword>
<dbReference type="InterPro" id="IPR036374">
    <property type="entry name" value="OxRdtase_Mopterin-bd_sf"/>
</dbReference>
<feature type="transmembrane region" description="Helical" evidence="1">
    <location>
        <begin position="140"/>
        <end position="160"/>
    </location>
</feature>
<protein>
    <submittedName>
        <fullName evidence="3">Sulfite oxidase</fullName>
    </submittedName>
</protein>
<dbReference type="Proteomes" id="UP000230790">
    <property type="component" value="Unassembled WGS sequence"/>
</dbReference>
<keyword evidence="1" id="KW-1133">Transmembrane helix</keyword>
<feature type="transmembrane region" description="Helical" evidence="1">
    <location>
        <begin position="33"/>
        <end position="52"/>
    </location>
</feature>
<proteinExistence type="predicted"/>
<dbReference type="Pfam" id="PF00174">
    <property type="entry name" value="Oxidored_molyb"/>
    <property type="match status" value="1"/>
</dbReference>
<organism evidence="3 4">
    <name type="scientific">Candidatus Thermofonsia Clade 3 bacterium</name>
    <dbReference type="NCBI Taxonomy" id="2364212"/>
    <lineage>
        <taxon>Bacteria</taxon>
        <taxon>Bacillati</taxon>
        <taxon>Chloroflexota</taxon>
        <taxon>Candidatus Thermofontia</taxon>
        <taxon>Candidatus Thermofonsia Clade 3</taxon>
    </lineage>
</organism>
<name>A0A2M8QCQ6_9CHLR</name>
<keyword evidence="1" id="KW-0472">Membrane</keyword>
<dbReference type="InterPro" id="IPR000572">
    <property type="entry name" value="OxRdtase_Mopterin-bd_dom"/>
</dbReference>
<gene>
    <name evidence="3" type="ORF">CUN48_07865</name>
</gene>
<reference evidence="3 4" key="1">
    <citation type="submission" date="2017-11" db="EMBL/GenBank/DDBJ databases">
        <title>Evolution of Phototrophy in the Chloroflexi Phylum Driven by Horizontal Gene Transfer.</title>
        <authorList>
            <person name="Ward L.M."/>
            <person name="Hemp J."/>
            <person name="Shih P.M."/>
            <person name="Mcglynn S.E."/>
            <person name="Fischer W."/>
        </authorList>
    </citation>
    <scope>NUCLEOTIDE SEQUENCE [LARGE SCALE GENOMIC DNA]</scope>
    <source>
        <strain evidence="3">JP3_7</strain>
    </source>
</reference>
<dbReference type="AlphaFoldDB" id="A0A2M8QCQ6"/>
<dbReference type="EMBL" id="PGTN01000042">
    <property type="protein sequence ID" value="PJF47589.1"/>
    <property type="molecule type" value="Genomic_DNA"/>
</dbReference>
<comment type="caution">
    <text evidence="3">The sequence shown here is derived from an EMBL/GenBank/DDBJ whole genome shotgun (WGS) entry which is preliminary data.</text>
</comment>
<dbReference type="GO" id="GO:0008482">
    <property type="term" value="F:sulfite oxidase activity"/>
    <property type="evidence" value="ECO:0007669"/>
    <property type="project" value="TreeGrafter"/>
</dbReference>
<evidence type="ECO:0000256" key="1">
    <source>
        <dbReference type="SAM" id="Phobius"/>
    </source>
</evidence>
<dbReference type="GO" id="GO:0043546">
    <property type="term" value="F:molybdopterin cofactor binding"/>
    <property type="evidence" value="ECO:0007669"/>
    <property type="project" value="TreeGrafter"/>
</dbReference>